<organism evidence="1 2">
    <name type="scientific">Arthrobacter methylotrophus</name>
    <dbReference type="NCBI Taxonomy" id="121291"/>
    <lineage>
        <taxon>Bacteria</taxon>
        <taxon>Bacillati</taxon>
        <taxon>Actinomycetota</taxon>
        <taxon>Actinomycetes</taxon>
        <taxon>Micrococcales</taxon>
        <taxon>Micrococcaceae</taxon>
        <taxon>Arthrobacter</taxon>
    </lineage>
</organism>
<dbReference type="Gene3D" id="3.40.960.10">
    <property type="entry name" value="VSR Endonuclease"/>
    <property type="match status" value="1"/>
</dbReference>
<evidence type="ECO:0000313" key="1">
    <source>
        <dbReference type="EMBL" id="MFB9715755.1"/>
    </source>
</evidence>
<comment type="caution">
    <text evidence="1">The sequence shown here is derived from an EMBL/GenBank/DDBJ whole genome shotgun (WGS) entry which is preliminary data.</text>
</comment>
<accession>A0ABV5UU57</accession>
<sequence length="309" mass="35888">MTPSQPLSLPDKGNLWRTDQLHAHGLNSRAILHLVRRGQLVRLRYGCYIRAALWAKQSAWIRSTQLIYAHAHGTLTTSTGDYVYSHTSAARLHRLFLWDVDDLIHILLRVRPSNERLGKDVRGHTRPFAETDIVTIGNLRVTSLERTVVDCAMLLSYRHGLVLMDHALRLGADRALMQAMAEALDGRRGVRKLRQALANADPRSESAGETLCRELISRLKLPMPEPQVEVQSRAGRHRLDFAWREAKVALEFDGRVKYFDFKRTDEVIFQERRREKALSEDGWRFVRVEWKHLFREEEFKSRLLKALRR</sequence>
<keyword evidence="2" id="KW-1185">Reference proteome</keyword>
<dbReference type="RefSeq" id="WP_345051101.1">
    <property type="nucleotide sequence ID" value="NZ_BAABED010000001.1"/>
</dbReference>
<dbReference type="EMBL" id="JBHMBH010000038">
    <property type="protein sequence ID" value="MFB9715755.1"/>
    <property type="molecule type" value="Genomic_DNA"/>
</dbReference>
<evidence type="ECO:0000313" key="2">
    <source>
        <dbReference type="Proteomes" id="UP001589536"/>
    </source>
</evidence>
<evidence type="ECO:0008006" key="3">
    <source>
        <dbReference type="Google" id="ProtNLM"/>
    </source>
</evidence>
<proteinExistence type="predicted"/>
<protein>
    <recommendedName>
        <fullName evidence="3">DUF559 domain-containing protein</fullName>
    </recommendedName>
</protein>
<dbReference type="Proteomes" id="UP001589536">
    <property type="component" value="Unassembled WGS sequence"/>
</dbReference>
<gene>
    <name evidence="1" type="ORF">ACFFPI_16780</name>
</gene>
<reference evidence="1 2" key="1">
    <citation type="submission" date="2024-09" db="EMBL/GenBank/DDBJ databases">
        <authorList>
            <person name="Sun Q."/>
            <person name="Mori K."/>
        </authorList>
    </citation>
    <scope>NUCLEOTIDE SEQUENCE [LARGE SCALE GENOMIC DNA]</scope>
    <source>
        <strain evidence="1 2">JCM 13519</strain>
    </source>
</reference>
<name>A0ABV5UU57_9MICC</name>